<accession>A0A3Q9GAY7</accession>
<proteinExistence type="predicted"/>
<name>A0A3Q9GAY7_MORCA</name>
<gene>
    <name evidence="1" type="ORF">EJK53_0190</name>
</gene>
<dbReference type="Proteomes" id="UP000280228">
    <property type="component" value="Chromosome"/>
</dbReference>
<evidence type="ECO:0000313" key="1">
    <source>
        <dbReference type="EMBL" id="AZQ93118.1"/>
    </source>
</evidence>
<sequence>MTAHKDRSTNLSKICLKHCFFTSSLIATLAMGLAMSACRDDRPKSPIIKPADDGIILNKDSIMTVKMSKYQPSFAFDGKIIPANQTLLNLDTAVIVEHIFVDAGDEVSKGDALLGYFTHLESLPSEVTTLSAPFDGVVHRVFAHTDQHYDANTPLIEIHDISQLKFISYLSSALMNDTKLGDAVTFGVDGIAHVGQISQVNVSEQNPKLIEVHVIIEPNPDEKPKDLLGRRVVGHIDYGQIQVGVMMPSSAVYDSDLNILALDGFDKPPHKPDAPIDGYVWVVKQDHRLSLSPVKVLEYHPKTQQFLVQGITEDSLVATVPLPKDAHDKPVKVY</sequence>
<dbReference type="SUPFAM" id="SSF51230">
    <property type="entry name" value="Single hybrid motif"/>
    <property type="match status" value="1"/>
</dbReference>
<dbReference type="Gene3D" id="2.40.50.100">
    <property type="match status" value="1"/>
</dbReference>
<dbReference type="PANTHER" id="PTHR30469:SF11">
    <property type="entry name" value="BLL4320 PROTEIN"/>
    <property type="match status" value="1"/>
</dbReference>
<dbReference type="GO" id="GO:1990281">
    <property type="term" value="C:efflux pump complex"/>
    <property type="evidence" value="ECO:0007669"/>
    <property type="project" value="TreeGrafter"/>
</dbReference>
<dbReference type="PANTHER" id="PTHR30469">
    <property type="entry name" value="MULTIDRUG RESISTANCE PROTEIN MDTA"/>
    <property type="match status" value="1"/>
</dbReference>
<protein>
    <submittedName>
        <fullName evidence="1">HlyD secretion family protein</fullName>
    </submittedName>
</protein>
<dbReference type="GO" id="GO:0015562">
    <property type="term" value="F:efflux transmembrane transporter activity"/>
    <property type="evidence" value="ECO:0007669"/>
    <property type="project" value="TreeGrafter"/>
</dbReference>
<dbReference type="RefSeq" id="WP_003668735.1">
    <property type="nucleotide sequence ID" value="NZ_CP034662.1"/>
</dbReference>
<dbReference type="AlphaFoldDB" id="A0A3Q9GAY7"/>
<reference evidence="1 2" key="1">
    <citation type="submission" date="2018-12" db="EMBL/GenBank/DDBJ databases">
        <title>Persistence of Moraxella catarrhalis in Chronic Obstructive Pulmonary Disease and Regulation of the Hag/MID Adhesin.</title>
        <authorList>
            <person name="Murphy T."/>
            <person name="Zhao X."/>
            <person name="Vyas G."/>
            <person name="Aluvathingal J."/>
            <person name="Nadendla S."/>
            <person name="Tallon L."/>
            <person name="Tettelin H."/>
        </authorList>
    </citation>
    <scope>NUCLEOTIDE SEQUENCE [LARGE SCALE GENOMIC DNA]</scope>
    <source>
        <strain evidence="1 2">46P58B1</strain>
    </source>
</reference>
<organism evidence="1 2">
    <name type="scientific">Moraxella catarrhalis</name>
    <name type="common">Branhamella catarrhalis</name>
    <dbReference type="NCBI Taxonomy" id="480"/>
    <lineage>
        <taxon>Bacteria</taxon>
        <taxon>Pseudomonadati</taxon>
        <taxon>Pseudomonadota</taxon>
        <taxon>Gammaproteobacteria</taxon>
        <taxon>Moraxellales</taxon>
        <taxon>Moraxellaceae</taxon>
        <taxon>Moraxella</taxon>
    </lineage>
</organism>
<evidence type="ECO:0000313" key="2">
    <source>
        <dbReference type="Proteomes" id="UP000280228"/>
    </source>
</evidence>
<dbReference type="EMBL" id="CP034662">
    <property type="protein sequence ID" value="AZQ93118.1"/>
    <property type="molecule type" value="Genomic_DNA"/>
</dbReference>
<dbReference type="InterPro" id="IPR011053">
    <property type="entry name" value="Single_hybrid_motif"/>
</dbReference>